<dbReference type="PANTHER" id="PTHR30540:SF19">
    <property type="entry name" value="POTASSIUM TRANSPORTER 15-RELATED"/>
    <property type="match status" value="1"/>
</dbReference>
<keyword evidence="3" id="KW-0813">Transport</keyword>
<proteinExistence type="inferred from homology"/>
<evidence type="ECO:0000256" key="1">
    <source>
        <dbReference type="ARBA" id="ARBA00004141"/>
    </source>
</evidence>
<feature type="transmembrane region" description="Helical" evidence="11">
    <location>
        <begin position="400"/>
        <end position="420"/>
    </location>
</feature>
<comment type="similarity">
    <text evidence="2">Belongs to the HAK/KUP transporter (TC 2.A.72.3) family.</text>
</comment>
<keyword evidence="7 11" id="KW-1133">Transmembrane helix</keyword>
<dbReference type="GO" id="GO:0015079">
    <property type="term" value="F:potassium ion transmembrane transporter activity"/>
    <property type="evidence" value="ECO:0007669"/>
    <property type="project" value="InterPro"/>
</dbReference>
<feature type="region of interest" description="Disordered" evidence="10">
    <location>
        <begin position="1"/>
        <end position="87"/>
    </location>
</feature>
<evidence type="ECO:0008006" key="16">
    <source>
        <dbReference type="Google" id="ProtNLM"/>
    </source>
</evidence>
<evidence type="ECO:0000313" key="15">
    <source>
        <dbReference type="Proteomes" id="UP000008021"/>
    </source>
</evidence>
<dbReference type="EnsemblPlants" id="OMERI04G20510.2">
    <property type="protein sequence ID" value="OMERI04G20510.2"/>
    <property type="gene ID" value="OMERI04G20510"/>
</dbReference>
<evidence type="ECO:0000256" key="2">
    <source>
        <dbReference type="ARBA" id="ARBA00008440"/>
    </source>
</evidence>
<protein>
    <recommendedName>
        <fullName evidence="16">Potassium transporter</fullName>
    </recommendedName>
</protein>
<feature type="compositionally biased region" description="Acidic residues" evidence="10">
    <location>
        <begin position="32"/>
        <end position="44"/>
    </location>
</feature>
<evidence type="ECO:0000256" key="3">
    <source>
        <dbReference type="ARBA" id="ARBA00022448"/>
    </source>
</evidence>
<feature type="transmembrane region" description="Helical" evidence="11">
    <location>
        <begin position="125"/>
        <end position="144"/>
    </location>
</feature>
<feature type="compositionally biased region" description="Gly residues" evidence="10">
    <location>
        <begin position="9"/>
        <end position="19"/>
    </location>
</feature>
<name>A0A0E0DI58_9ORYZ</name>
<keyword evidence="15" id="KW-1185">Reference proteome</keyword>
<feature type="domain" description="K+ potassium transporter C-terminal" evidence="13">
    <location>
        <begin position="465"/>
        <end position="660"/>
    </location>
</feature>
<keyword evidence="6" id="KW-0630">Potassium</keyword>
<dbReference type="GO" id="GO:0000325">
    <property type="term" value="C:plant-type vacuole"/>
    <property type="evidence" value="ECO:0007669"/>
    <property type="project" value="TreeGrafter"/>
</dbReference>
<dbReference type="Pfam" id="PF02705">
    <property type="entry name" value="K_trans"/>
    <property type="match status" value="1"/>
</dbReference>
<reference evidence="14" key="1">
    <citation type="submission" date="2015-04" db="UniProtKB">
        <authorList>
            <consortium name="EnsemblPlants"/>
        </authorList>
    </citation>
    <scope>IDENTIFICATION</scope>
</reference>
<evidence type="ECO:0000256" key="4">
    <source>
        <dbReference type="ARBA" id="ARBA00022538"/>
    </source>
</evidence>
<dbReference type="eggNOG" id="ENOG502QPSA">
    <property type="taxonomic scope" value="Eukaryota"/>
</dbReference>
<evidence type="ECO:0000256" key="6">
    <source>
        <dbReference type="ARBA" id="ARBA00022958"/>
    </source>
</evidence>
<evidence type="ECO:0000259" key="13">
    <source>
        <dbReference type="Pfam" id="PF22776"/>
    </source>
</evidence>
<dbReference type="HOGENOM" id="CLU_008142_2_0_1"/>
<feature type="compositionally biased region" description="Acidic residues" evidence="10">
    <location>
        <begin position="63"/>
        <end position="83"/>
    </location>
</feature>
<feature type="compositionally biased region" description="Low complexity" evidence="10">
    <location>
        <begin position="45"/>
        <end position="54"/>
    </location>
</feature>
<dbReference type="Gramene" id="OMERI04G20510.2">
    <property type="protein sequence ID" value="OMERI04G20510.2"/>
    <property type="gene ID" value="OMERI04G20510"/>
</dbReference>
<dbReference type="Pfam" id="PF22776">
    <property type="entry name" value="K_trans_C"/>
    <property type="match status" value="1"/>
</dbReference>
<evidence type="ECO:0000256" key="5">
    <source>
        <dbReference type="ARBA" id="ARBA00022692"/>
    </source>
</evidence>
<evidence type="ECO:0000259" key="12">
    <source>
        <dbReference type="Pfam" id="PF02705"/>
    </source>
</evidence>
<evidence type="ECO:0000256" key="8">
    <source>
        <dbReference type="ARBA" id="ARBA00023065"/>
    </source>
</evidence>
<feature type="transmembrane region" description="Helical" evidence="11">
    <location>
        <begin position="253"/>
        <end position="271"/>
    </location>
</feature>
<dbReference type="AlphaFoldDB" id="A0A0E0DI58"/>
<evidence type="ECO:0000256" key="10">
    <source>
        <dbReference type="SAM" id="MobiDB-lite"/>
    </source>
</evidence>
<feature type="domain" description="K+ potassium transporter integral membrane" evidence="12">
    <location>
        <begin position="126"/>
        <end position="381"/>
    </location>
</feature>
<dbReference type="InterPro" id="IPR053951">
    <property type="entry name" value="K_trans_N"/>
</dbReference>
<feature type="transmembrane region" description="Helical" evidence="11">
    <location>
        <begin position="369"/>
        <end position="388"/>
    </location>
</feature>
<keyword evidence="5 11" id="KW-0812">Transmembrane</keyword>
<feature type="transmembrane region" description="Helical" evidence="11">
    <location>
        <begin position="320"/>
        <end position="338"/>
    </location>
</feature>
<feature type="transmembrane region" description="Helical" evidence="11">
    <location>
        <begin position="291"/>
        <end position="308"/>
    </location>
</feature>
<dbReference type="GO" id="GO:0005774">
    <property type="term" value="C:vacuolar membrane"/>
    <property type="evidence" value="ECO:0007669"/>
    <property type="project" value="TreeGrafter"/>
</dbReference>
<dbReference type="InterPro" id="IPR003855">
    <property type="entry name" value="K+_transporter"/>
</dbReference>
<keyword evidence="4" id="KW-0633">Potassium transport</keyword>
<reference evidence="14" key="2">
    <citation type="submission" date="2018-05" db="EMBL/GenBank/DDBJ databases">
        <title>OmerRS3 (Oryza meridionalis Reference Sequence Version 3).</title>
        <authorList>
            <person name="Zhang J."/>
            <person name="Kudrna D."/>
            <person name="Lee S."/>
            <person name="Talag J."/>
            <person name="Welchert J."/>
            <person name="Wing R.A."/>
        </authorList>
    </citation>
    <scope>NUCLEOTIDE SEQUENCE [LARGE SCALE GENOMIC DNA]</scope>
    <source>
        <strain evidence="14">cv. OR44</strain>
    </source>
</reference>
<dbReference type="Proteomes" id="UP000008021">
    <property type="component" value="Chromosome 4"/>
</dbReference>
<evidence type="ECO:0000256" key="7">
    <source>
        <dbReference type="ARBA" id="ARBA00022989"/>
    </source>
</evidence>
<evidence type="ECO:0000256" key="9">
    <source>
        <dbReference type="ARBA" id="ARBA00023136"/>
    </source>
</evidence>
<keyword evidence="8" id="KW-0406">Ion transport</keyword>
<comment type="subcellular location">
    <subcellularLocation>
        <location evidence="1">Membrane</location>
        <topology evidence="1">Multi-pass membrane protein</topology>
    </subcellularLocation>
</comment>
<feature type="transmembrane region" description="Helical" evidence="11">
    <location>
        <begin position="164"/>
        <end position="187"/>
    </location>
</feature>
<accession>A0A0E0DI58</accession>
<keyword evidence="9 11" id="KW-0472">Membrane</keyword>
<evidence type="ECO:0000313" key="14">
    <source>
        <dbReference type="EnsemblPlants" id="OMERI04G20510.2"/>
    </source>
</evidence>
<dbReference type="PANTHER" id="PTHR30540">
    <property type="entry name" value="OSMOTIC STRESS POTASSIUM TRANSPORTER"/>
    <property type="match status" value="1"/>
</dbReference>
<sequence length="666" mass="73199">MAASSSSAMGGGGGGGGGMRKAPSMEWRWVSTEEDDEGEEDGDTVEAAAAAVGAVGRGGSFGSEEEEEEEDGGGGEGEGEGEEGEKQKLIRTVPSVDWFDVEGYEVSVPQHIEDSEEFDFGRTMFLALQTLAVVFGDIGISPLYTFDVMFSKYPILGEEDVLGALSLVLYTLISMPLVKYVLVVLWANDDGEGGIFALYSLTCRNAKVSLIPNQVHHSEKRMSSFRLKLPTPELERSIKVKEKLESSLLLKKLLLGLVLFGTAMFISNGVITPAMSVLSAVSGLKVGIPNASQGLVVMISVVLLVILYSVQRYATSKMGFALGPSLLIWFCCLGGIGIYNLSTYGPAAFKAFNPLYIIYYFGRNPFQAWLSLAGCLLCATGQGAFLIANQNSSEQIFFSSIPSGVFWPVFLIANLAALIASRTMTTAIFQCLKQSIALGCFPRLKIIHTSRKFMAKIYIPVVNWNVPVPVVTQTERFLFQRVCSRGYHMFRCIARYGYKDKNQESQSTFERLLIEGLEKFIQREAVELSLQSGDDIDSDEEPPTPSRTIVAPNGSLYSLDVPLLADFVPSAEVIPEASCSTPQHDPVVDYTQNLELELAFIRQAKQSGAVYLIDNPTVKARKDSWFFKKLIINYFFAFLRNNCRKAMMSMSIPHTNVMQVRLTSYV</sequence>
<organism evidence="14">
    <name type="scientific">Oryza meridionalis</name>
    <dbReference type="NCBI Taxonomy" id="40149"/>
    <lineage>
        <taxon>Eukaryota</taxon>
        <taxon>Viridiplantae</taxon>
        <taxon>Streptophyta</taxon>
        <taxon>Embryophyta</taxon>
        <taxon>Tracheophyta</taxon>
        <taxon>Spermatophyta</taxon>
        <taxon>Magnoliopsida</taxon>
        <taxon>Liliopsida</taxon>
        <taxon>Poales</taxon>
        <taxon>Poaceae</taxon>
        <taxon>BOP clade</taxon>
        <taxon>Oryzoideae</taxon>
        <taxon>Oryzeae</taxon>
        <taxon>Oryzinae</taxon>
        <taxon>Oryza</taxon>
    </lineage>
</organism>
<dbReference type="InterPro" id="IPR053952">
    <property type="entry name" value="K_trans_C"/>
</dbReference>
<evidence type="ECO:0000256" key="11">
    <source>
        <dbReference type="SAM" id="Phobius"/>
    </source>
</evidence>